<keyword evidence="3 7" id="KW-0436">Ligase</keyword>
<dbReference type="Proteomes" id="UP001055804">
    <property type="component" value="Unassembled WGS sequence"/>
</dbReference>
<dbReference type="NCBIfam" id="TIGR00552">
    <property type="entry name" value="nadE"/>
    <property type="match status" value="1"/>
</dbReference>
<evidence type="ECO:0000256" key="6">
    <source>
        <dbReference type="ARBA" id="ARBA00023027"/>
    </source>
</evidence>
<comment type="function">
    <text evidence="7">Catalyzes the ATP-dependent amidation of deamido-NAD to form NAD. Uses L-glutamine as a nitrogen source.</text>
</comment>
<feature type="binding site" evidence="7">
    <location>
        <position position="120"/>
    </location>
    <ligand>
        <name>L-glutamine</name>
        <dbReference type="ChEBI" id="CHEBI:58359"/>
    </ligand>
</feature>
<dbReference type="PANTHER" id="PTHR23090:SF9">
    <property type="entry name" value="GLUTAMINE-DEPENDENT NAD(+) SYNTHETASE"/>
    <property type="match status" value="1"/>
</dbReference>
<feature type="active site" description="Nucleophile; for glutaminase activity" evidence="7">
    <location>
        <position position="150"/>
    </location>
</feature>
<dbReference type="InterPro" id="IPR014445">
    <property type="entry name" value="Gln-dep_NAD_synthase"/>
</dbReference>
<comment type="similarity">
    <text evidence="2 7 8">In the C-terminal section; belongs to the NAD synthetase family.</text>
</comment>
<evidence type="ECO:0000256" key="3">
    <source>
        <dbReference type="ARBA" id="ARBA00022598"/>
    </source>
</evidence>
<dbReference type="GO" id="GO:0008795">
    <property type="term" value="F:NAD+ synthase activity"/>
    <property type="evidence" value="ECO:0007669"/>
    <property type="project" value="UniProtKB-UniRule"/>
</dbReference>
<evidence type="ECO:0000256" key="5">
    <source>
        <dbReference type="ARBA" id="ARBA00022840"/>
    </source>
</evidence>
<evidence type="ECO:0000256" key="1">
    <source>
        <dbReference type="ARBA" id="ARBA00005188"/>
    </source>
</evidence>
<dbReference type="SUPFAM" id="SSF56317">
    <property type="entry name" value="Carbon-nitrogen hydrolase"/>
    <property type="match status" value="1"/>
</dbReference>
<dbReference type="AlphaFoldDB" id="A0A9J6PIC5"/>
<feature type="binding site" evidence="7">
    <location>
        <position position="403"/>
    </location>
    <ligand>
        <name>deamido-NAD(+)</name>
        <dbReference type="ChEBI" id="CHEBI:58437"/>
        <note>ligand shared between two neighboring subunits</note>
    </ligand>
</feature>
<evidence type="ECO:0000256" key="7">
    <source>
        <dbReference type="HAMAP-Rule" id="MF_02090"/>
    </source>
</evidence>
<keyword evidence="4 7" id="KW-0547">Nucleotide-binding</keyword>
<organism evidence="11 12">
    <name type="scientific">Futiania mangrovi</name>
    <dbReference type="NCBI Taxonomy" id="2959716"/>
    <lineage>
        <taxon>Bacteria</taxon>
        <taxon>Pseudomonadati</taxon>
        <taxon>Pseudomonadota</taxon>
        <taxon>Alphaproteobacteria</taxon>
        <taxon>Futianiales</taxon>
        <taxon>Futianiaceae</taxon>
        <taxon>Futiania</taxon>
    </lineage>
</organism>
<feature type="binding site" evidence="7">
    <location>
        <position position="182"/>
    </location>
    <ligand>
        <name>L-glutamine</name>
        <dbReference type="ChEBI" id="CHEBI:58359"/>
    </ligand>
</feature>
<name>A0A9J6PIC5_9PROT</name>
<comment type="caution">
    <text evidence="11">The sequence shown here is derived from an EMBL/GenBank/DDBJ whole genome shotgun (WGS) entry which is preliminary data.</text>
</comment>
<feature type="active site" description="Proton acceptor; for glutaminase activity" evidence="7">
    <location>
        <position position="45"/>
    </location>
</feature>
<dbReference type="SUPFAM" id="SSF52402">
    <property type="entry name" value="Adenine nucleotide alpha hydrolases-like"/>
    <property type="match status" value="1"/>
</dbReference>
<feature type="active site" description="For glutaminase activity" evidence="7">
    <location>
        <position position="114"/>
    </location>
</feature>
<dbReference type="CDD" id="cd00553">
    <property type="entry name" value="NAD_synthase"/>
    <property type="match status" value="1"/>
</dbReference>
<dbReference type="CDD" id="cd07570">
    <property type="entry name" value="GAT_Gln-NAD-synth"/>
    <property type="match status" value="1"/>
</dbReference>
<dbReference type="GO" id="GO:0005524">
    <property type="term" value="F:ATP binding"/>
    <property type="evidence" value="ECO:0007669"/>
    <property type="project" value="UniProtKB-UniRule"/>
</dbReference>
<evidence type="ECO:0000256" key="2">
    <source>
        <dbReference type="ARBA" id="ARBA00007145"/>
    </source>
</evidence>
<dbReference type="PROSITE" id="PS50263">
    <property type="entry name" value="CN_HYDROLASE"/>
    <property type="match status" value="1"/>
</dbReference>
<dbReference type="GO" id="GO:0004359">
    <property type="term" value="F:glutaminase activity"/>
    <property type="evidence" value="ECO:0007669"/>
    <property type="project" value="InterPro"/>
</dbReference>
<feature type="binding site" evidence="7">
    <location>
        <position position="176"/>
    </location>
    <ligand>
        <name>L-glutamine</name>
        <dbReference type="ChEBI" id="CHEBI:58359"/>
    </ligand>
</feature>
<feature type="binding site" evidence="7">
    <location>
        <position position="522"/>
    </location>
    <ligand>
        <name>deamido-NAD(+)</name>
        <dbReference type="ChEBI" id="CHEBI:58437"/>
        <note>ligand shared between two neighboring subunits</note>
    </ligand>
</feature>
<dbReference type="InterPro" id="IPR003694">
    <property type="entry name" value="NAD_synthase"/>
</dbReference>
<evidence type="ECO:0000256" key="8">
    <source>
        <dbReference type="PIRNR" id="PIRNR006630"/>
    </source>
</evidence>
<dbReference type="InterPro" id="IPR036526">
    <property type="entry name" value="C-N_Hydrolase_sf"/>
</dbReference>
<dbReference type="FunFam" id="3.40.50.620:FF:000106">
    <property type="entry name" value="Glutamine-dependent NAD(+) synthetase"/>
    <property type="match status" value="1"/>
</dbReference>
<evidence type="ECO:0000256" key="4">
    <source>
        <dbReference type="ARBA" id="ARBA00022741"/>
    </source>
</evidence>
<dbReference type="InterPro" id="IPR003010">
    <property type="entry name" value="C-N_Hydrolase"/>
</dbReference>
<comment type="similarity">
    <text evidence="9">Belongs to the NAD synthetase family.</text>
</comment>
<reference evidence="11" key="1">
    <citation type="submission" date="2022-06" db="EMBL/GenBank/DDBJ databases">
        <title>Isolation and Genomics of Futiania mangrovii gen. nov., sp. nov., a Rare and Metabolically-versatile member in the Class Alphaproteobacteria.</title>
        <authorList>
            <person name="Liu L."/>
            <person name="Huang W.-C."/>
            <person name="Pan J."/>
            <person name="Li J."/>
            <person name="Huang Y."/>
            <person name="Du H."/>
            <person name="Liu Y."/>
            <person name="Li M."/>
        </authorList>
    </citation>
    <scope>NUCLEOTIDE SEQUENCE</scope>
    <source>
        <strain evidence="11">FT118</strain>
    </source>
</reference>
<dbReference type="Pfam" id="PF02540">
    <property type="entry name" value="NAD_synthase"/>
    <property type="match status" value="1"/>
</dbReference>
<keyword evidence="6 7" id="KW-0520">NAD</keyword>
<comment type="pathway">
    <text evidence="1 7 8">Cofactor biosynthesis; NAD(+) biosynthesis; NAD(+) from deamido-NAD(+) (L-Gln route): step 1/1.</text>
</comment>
<dbReference type="InterPro" id="IPR022310">
    <property type="entry name" value="NAD/GMP_synthase"/>
</dbReference>
<dbReference type="Gene3D" id="3.40.50.620">
    <property type="entry name" value="HUPs"/>
    <property type="match status" value="1"/>
</dbReference>
<keyword evidence="12" id="KW-1185">Reference proteome</keyword>
<protein>
    <recommendedName>
        <fullName evidence="7 8">Glutamine-dependent NAD(+) synthetase</fullName>
        <ecNumber evidence="7 8">6.3.5.1</ecNumber>
    </recommendedName>
    <alternativeName>
        <fullName evidence="7 8">NAD(+) synthase [glutamine-hydrolyzing]</fullName>
    </alternativeName>
</protein>
<dbReference type="PIRSF" id="PIRSF006630">
    <property type="entry name" value="NADS_GAT"/>
    <property type="match status" value="1"/>
</dbReference>
<accession>A0A9J6PIC5</accession>
<comment type="caution">
    <text evidence="7">Lacks conserved residue(s) required for the propagation of feature annotation.</text>
</comment>
<evidence type="ECO:0000313" key="12">
    <source>
        <dbReference type="Proteomes" id="UP001055804"/>
    </source>
</evidence>
<dbReference type="Pfam" id="PF00795">
    <property type="entry name" value="CN_hydrolase"/>
    <property type="match status" value="1"/>
</dbReference>
<feature type="binding site" evidence="7">
    <location>
        <position position="374"/>
    </location>
    <ligand>
        <name>deamido-NAD(+)</name>
        <dbReference type="ChEBI" id="CHEBI:58437"/>
        <note>ligand shared between two neighboring subunits</note>
    </ligand>
</feature>
<comment type="catalytic activity">
    <reaction evidence="7 8">
        <text>deamido-NAD(+) + L-glutamine + ATP + H2O = L-glutamate + AMP + diphosphate + NAD(+) + H(+)</text>
        <dbReference type="Rhea" id="RHEA:24384"/>
        <dbReference type="ChEBI" id="CHEBI:15377"/>
        <dbReference type="ChEBI" id="CHEBI:15378"/>
        <dbReference type="ChEBI" id="CHEBI:29985"/>
        <dbReference type="ChEBI" id="CHEBI:30616"/>
        <dbReference type="ChEBI" id="CHEBI:33019"/>
        <dbReference type="ChEBI" id="CHEBI:57540"/>
        <dbReference type="ChEBI" id="CHEBI:58359"/>
        <dbReference type="ChEBI" id="CHEBI:58437"/>
        <dbReference type="ChEBI" id="CHEBI:456215"/>
        <dbReference type="EC" id="6.3.5.1"/>
    </reaction>
</comment>
<proteinExistence type="inferred from homology"/>
<feature type="binding site" evidence="7">
    <location>
        <begin position="291"/>
        <end position="298"/>
    </location>
    <ligand>
        <name>ATP</name>
        <dbReference type="ChEBI" id="CHEBI:30616"/>
    </ligand>
</feature>
<dbReference type="GO" id="GO:0003952">
    <property type="term" value="F:NAD+ synthase (glutamine-hydrolyzing) activity"/>
    <property type="evidence" value="ECO:0007669"/>
    <property type="project" value="UniProtKB-UniRule"/>
</dbReference>
<gene>
    <name evidence="7" type="primary">nadE</name>
    <name evidence="11" type="ORF">NJQ99_05375</name>
</gene>
<dbReference type="NCBIfam" id="NF010588">
    <property type="entry name" value="PRK13981.1"/>
    <property type="match status" value="1"/>
</dbReference>
<dbReference type="EMBL" id="JAMZFT010000001">
    <property type="protein sequence ID" value="MCP1335834.1"/>
    <property type="molecule type" value="Genomic_DNA"/>
</dbReference>
<dbReference type="EC" id="6.3.5.1" evidence="7 8"/>
<sequence length="555" mass="59775">MTDHLRIALVQADPTVGDLAGNLALARAARAEAAAAGADLVVLTECFLSGYPQEDLVLKPAFVKACMAAVEALAADTADGGPDVVVGVPWAEKDKVFNAALHLAGGGIEARRFKHELPNYGVFDEPRVFAQGPLPGPVGVRGVRVGVMVCEDMWAPDVTECLEETGAEILVSINASPFEVMKHDRRLQQAIARVTESGLPLVYVNQLGGQDELVFDGGSFVLNGDCSLAHQMPAWTDAIRITDWRRSGDGWICETGERPAVPEGNAAIYQACMRGLRDYVRKNRFPSVVLGLSGGIDSALTAAIAADALGPDKVHTIMLPSRFTSGVSLEDAQACADALGVHYDTVSIAEGVAAAEAALAPLFGDRPRDVTEENLQSRMRGLLLMGVSNKLGSMLLTTGNKSEVAVGYATLYGDMCGGFNPLKDLYKTQVFALSEWRNQNRPEGALGPAGRVIPQRIIDKPPTAELRENQKDEDSLPPYDVLDAILRGLVDEDRSVDEVTARGFDRATVARIEHLVYIAEYKRRQAAPGVKISPRNFGRDRRYPITNAFRDARQG</sequence>
<feature type="domain" description="CN hydrolase" evidence="10">
    <location>
        <begin position="5"/>
        <end position="246"/>
    </location>
</feature>
<evidence type="ECO:0000313" key="11">
    <source>
        <dbReference type="EMBL" id="MCP1335834.1"/>
    </source>
</evidence>
<evidence type="ECO:0000256" key="9">
    <source>
        <dbReference type="RuleBase" id="RU003811"/>
    </source>
</evidence>
<dbReference type="HAMAP" id="MF_02090">
    <property type="entry name" value="NadE_glutamine_dep"/>
    <property type="match status" value="1"/>
</dbReference>
<keyword evidence="5 7" id="KW-0067">ATP-binding</keyword>
<dbReference type="GO" id="GO:0005737">
    <property type="term" value="C:cytoplasm"/>
    <property type="evidence" value="ECO:0007669"/>
    <property type="project" value="InterPro"/>
</dbReference>
<dbReference type="InterPro" id="IPR014729">
    <property type="entry name" value="Rossmann-like_a/b/a_fold"/>
</dbReference>
<dbReference type="PANTHER" id="PTHR23090">
    <property type="entry name" value="NH 3 /GLUTAMINE-DEPENDENT NAD + SYNTHETASE"/>
    <property type="match status" value="1"/>
</dbReference>
<dbReference type="Gene3D" id="3.60.110.10">
    <property type="entry name" value="Carbon-nitrogen hydrolase"/>
    <property type="match status" value="1"/>
</dbReference>
<dbReference type="RefSeq" id="WP_269331764.1">
    <property type="nucleotide sequence ID" value="NZ_JAMZFT010000001.1"/>
</dbReference>
<dbReference type="GO" id="GO:0009435">
    <property type="term" value="P:NAD+ biosynthetic process"/>
    <property type="evidence" value="ECO:0007669"/>
    <property type="project" value="UniProtKB-UniRule"/>
</dbReference>
<feature type="binding site" evidence="7">
    <location>
        <position position="398"/>
    </location>
    <ligand>
        <name>ATP</name>
        <dbReference type="ChEBI" id="CHEBI:30616"/>
    </ligand>
</feature>
<evidence type="ECO:0000259" key="10">
    <source>
        <dbReference type="PROSITE" id="PS50263"/>
    </source>
</evidence>